<comment type="caution">
    <text evidence="1">The sequence shown here is derived from an EMBL/GenBank/DDBJ whole genome shotgun (WGS) entry which is preliminary data.</text>
</comment>
<dbReference type="AlphaFoldDB" id="A0A0F8YZI5"/>
<evidence type="ECO:0000313" key="1">
    <source>
        <dbReference type="EMBL" id="KKK86852.1"/>
    </source>
</evidence>
<name>A0A0F8YZI5_9ZZZZ</name>
<protein>
    <submittedName>
        <fullName evidence="1">Uncharacterized protein</fullName>
    </submittedName>
</protein>
<organism evidence="1">
    <name type="scientific">marine sediment metagenome</name>
    <dbReference type="NCBI Taxonomy" id="412755"/>
    <lineage>
        <taxon>unclassified sequences</taxon>
        <taxon>metagenomes</taxon>
        <taxon>ecological metagenomes</taxon>
    </lineage>
</organism>
<gene>
    <name evidence="1" type="ORF">LCGC14_2759120</name>
</gene>
<accession>A0A0F8YZI5</accession>
<sequence>MAKRRKESQLDIRIRARMNLALVEASRTQGEAYEDLKLEAFMATFHPELQRDKTYMRDLKAATHDKS</sequence>
<dbReference type="EMBL" id="LAZR01050665">
    <property type="protein sequence ID" value="KKK86852.1"/>
    <property type="molecule type" value="Genomic_DNA"/>
</dbReference>
<reference evidence="1" key="1">
    <citation type="journal article" date="2015" name="Nature">
        <title>Complex archaea that bridge the gap between prokaryotes and eukaryotes.</title>
        <authorList>
            <person name="Spang A."/>
            <person name="Saw J.H."/>
            <person name="Jorgensen S.L."/>
            <person name="Zaremba-Niedzwiedzka K."/>
            <person name="Martijn J."/>
            <person name="Lind A.E."/>
            <person name="van Eijk R."/>
            <person name="Schleper C."/>
            <person name="Guy L."/>
            <person name="Ettema T.J."/>
        </authorList>
    </citation>
    <scope>NUCLEOTIDE SEQUENCE</scope>
</reference>
<proteinExistence type="predicted"/>